<feature type="region of interest" description="Disordered" evidence="1">
    <location>
        <begin position="71"/>
        <end position="131"/>
    </location>
</feature>
<accession>A0A8J3T985</accession>
<feature type="compositionally biased region" description="Basic and acidic residues" evidence="1">
    <location>
        <begin position="91"/>
        <end position="115"/>
    </location>
</feature>
<organism evidence="2 3">
    <name type="scientific">Planosporangium mesophilum</name>
    <dbReference type="NCBI Taxonomy" id="689768"/>
    <lineage>
        <taxon>Bacteria</taxon>
        <taxon>Bacillati</taxon>
        <taxon>Actinomycetota</taxon>
        <taxon>Actinomycetes</taxon>
        <taxon>Micromonosporales</taxon>
        <taxon>Micromonosporaceae</taxon>
        <taxon>Planosporangium</taxon>
    </lineage>
</organism>
<comment type="caution">
    <text evidence="2">The sequence shown here is derived from an EMBL/GenBank/DDBJ whole genome shotgun (WGS) entry which is preliminary data.</text>
</comment>
<feature type="region of interest" description="Disordered" evidence="1">
    <location>
        <begin position="1"/>
        <end position="24"/>
    </location>
</feature>
<dbReference type="AlphaFoldDB" id="A0A8J3T985"/>
<evidence type="ECO:0000313" key="3">
    <source>
        <dbReference type="Proteomes" id="UP000599074"/>
    </source>
</evidence>
<gene>
    <name evidence="2" type="ORF">Pme01_21400</name>
</gene>
<proteinExistence type="predicted"/>
<evidence type="ECO:0000313" key="2">
    <source>
        <dbReference type="EMBL" id="GII22543.1"/>
    </source>
</evidence>
<protein>
    <submittedName>
        <fullName evidence="2">Uncharacterized protein</fullName>
    </submittedName>
</protein>
<keyword evidence="3" id="KW-1185">Reference proteome</keyword>
<reference evidence="2" key="1">
    <citation type="submission" date="2021-01" db="EMBL/GenBank/DDBJ databases">
        <title>Whole genome shotgun sequence of Planosporangium mesophilum NBRC 109066.</title>
        <authorList>
            <person name="Komaki H."/>
            <person name="Tamura T."/>
        </authorList>
    </citation>
    <scope>NUCLEOTIDE SEQUENCE</scope>
    <source>
        <strain evidence="2">NBRC 109066</strain>
    </source>
</reference>
<name>A0A8J3T985_9ACTN</name>
<evidence type="ECO:0000256" key="1">
    <source>
        <dbReference type="SAM" id="MobiDB-lite"/>
    </source>
</evidence>
<dbReference type="Proteomes" id="UP000599074">
    <property type="component" value="Unassembled WGS sequence"/>
</dbReference>
<dbReference type="EMBL" id="BOON01000018">
    <property type="protein sequence ID" value="GII22543.1"/>
    <property type="molecule type" value="Genomic_DNA"/>
</dbReference>
<sequence>MIGSLQSRNDDGGPAPHPPHVTGAPYGSLHSSAFIYVTKWNQSTSVCDSCLTRHLSGPLFKLRQVIEIAGESTEPGQSRCAACATGSAAHSGDRRDQQDPTRDDISDSDAGKEHGANGGTTGWASEERAEL</sequence>